<dbReference type="STRING" id="28034.BFX07_04705"/>
<keyword evidence="2" id="KW-1185">Reference proteome</keyword>
<name>A0A1W1W8D7_SULTA</name>
<proteinExistence type="predicted"/>
<dbReference type="OrthoDB" id="9877903at2"/>
<dbReference type="Proteomes" id="UP000192660">
    <property type="component" value="Unassembled WGS sequence"/>
</dbReference>
<organism evidence="1 2">
    <name type="scientific">Sulfobacillus thermosulfidooxidans (strain DSM 9293 / VKM B-1269 / AT-1)</name>
    <dbReference type="NCBI Taxonomy" id="929705"/>
    <lineage>
        <taxon>Bacteria</taxon>
        <taxon>Bacillati</taxon>
        <taxon>Bacillota</taxon>
        <taxon>Clostridia</taxon>
        <taxon>Eubacteriales</taxon>
        <taxon>Clostridiales Family XVII. Incertae Sedis</taxon>
        <taxon>Sulfobacillus</taxon>
    </lineage>
</organism>
<sequence>MMNDILWVPWLQVPRLQYPAYETHIVQLFLKGHLQRGHVLWSSETYKPIPSFSLWHPKPGVLWHVRYDLTTHPEDIGDFNGPIEMAITLEHIPFDLLKTLSETSRLTRIILYRASGQGLLPVIHSIEQLLSVLPGIPLWLDQVTIGWEALAYLLAVFPDVQPFNVQDQGLDQLLIIAQKLNRRVFLSDFSGRAPILVPYLPTFAMDHESLWNMDKLPIYPGYL</sequence>
<accession>A0A1W1W8D7</accession>
<evidence type="ECO:0000313" key="1">
    <source>
        <dbReference type="EMBL" id="SMC02505.1"/>
    </source>
</evidence>
<evidence type="ECO:0000313" key="2">
    <source>
        <dbReference type="Proteomes" id="UP000192660"/>
    </source>
</evidence>
<protein>
    <submittedName>
        <fullName evidence="1">Uncharacterized protein</fullName>
    </submittedName>
</protein>
<gene>
    <name evidence="1" type="ORF">SAMN00768000_0628</name>
</gene>
<dbReference type="RefSeq" id="WP_020376500.1">
    <property type="nucleotide sequence ID" value="NZ_FWWY01000001.1"/>
</dbReference>
<reference evidence="2" key="1">
    <citation type="submission" date="2017-04" db="EMBL/GenBank/DDBJ databases">
        <authorList>
            <person name="Varghese N."/>
            <person name="Submissions S."/>
        </authorList>
    </citation>
    <scope>NUCLEOTIDE SEQUENCE [LARGE SCALE GENOMIC DNA]</scope>
    <source>
        <strain evidence="2">DSM 9293</strain>
    </source>
</reference>
<dbReference type="EMBL" id="FWWY01000001">
    <property type="protein sequence ID" value="SMC02505.1"/>
    <property type="molecule type" value="Genomic_DNA"/>
</dbReference>
<dbReference type="AlphaFoldDB" id="A0A1W1W8D7"/>